<dbReference type="EMBL" id="KB030406">
    <property type="protein sequence ID" value="ELK17404.1"/>
    <property type="molecule type" value="Genomic_DNA"/>
</dbReference>
<dbReference type="STRING" id="9402.L5L111"/>
<accession>L5L111</accession>
<evidence type="ECO:0000313" key="2">
    <source>
        <dbReference type="EMBL" id="ELK17404.1"/>
    </source>
</evidence>
<evidence type="ECO:0000256" key="1">
    <source>
        <dbReference type="SAM" id="Phobius"/>
    </source>
</evidence>
<keyword evidence="1" id="KW-0472">Membrane</keyword>
<proteinExistence type="predicted"/>
<gene>
    <name evidence="2" type="ORF">PAL_GLEAN10018927</name>
</gene>
<keyword evidence="1 2" id="KW-0812">Transmembrane</keyword>
<keyword evidence="1" id="KW-1133">Transmembrane helix</keyword>
<evidence type="ECO:0000313" key="3">
    <source>
        <dbReference type="Proteomes" id="UP000010552"/>
    </source>
</evidence>
<name>L5L111_PTEAL</name>
<dbReference type="AlphaFoldDB" id="L5L111"/>
<reference evidence="3" key="1">
    <citation type="journal article" date="2013" name="Science">
        <title>Comparative analysis of bat genomes provides insight into the evolution of flight and immunity.</title>
        <authorList>
            <person name="Zhang G."/>
            <person name="Cowled C."/>
            <person name="Shi Z."/>
            <person name="Huang Z."/>
            <person name="Bishop-Lilly K.A."/>
            <person name="Fang X."/>
            <person name="Wynne J.W."/>
            <person name="Xiong Z."/>
            <person name="Baker M.L."/>
            <person name="Zhao W."/>
            <person name="Tachedjian M."/>
            <person name="Zhu Y."/>
            <person name="Zhou P."/>
            <person name="Jiang X."/>
            <person name="Ng J."/>
            <person name="Yang L."/>
            <person name="Wu L."/>
            <person name="Xiao J."/>
            <person name="Feng Y."/>
            <person name="Chen Y."/>
            <person name="Sun X."/>
            <person name="Zhang Y."/>
            <person name="Marsh G.A."/>
            <person name="Crameri G."/>
            <person name="Broder C.C."/>
            <person name="Frey K.G."/>
            <person name="Wang L.F."/>
            <person name="Wang J."/>
        </authorList>
    </citation>
    <scope>NUCLEOTIDE SEQUENCE [LARGE SCALE GENOMIC DNA]</scope>
</reference>
<sequence>MQPAVFAFPCATLITMMLALIMYLTLRHATHQKDMVEVADFDFSPMSDKNLEPPTGVKCCCQMCCRPFFLETPSEYLEVVRESHGLLPPFYKSVKTYTV</sequence>
<dbReference type="InParanoid" id="L5L111"/>
<feature type="transmembrane region" description="Helical" evidence="1">
    <location>
        <begin position="6"/>
        <end position="26"/>
    </location>
</feature>
<dbReference type="Proteomes" id="UP000010552">
    <property type="component" value="Unassembled WGS sequence"/>
</dbReference>
<keyword evidence="3" id="KW-1185">Reference proteome</keyword>
<protein>
    <submittedName>
        <fullName evidence="2">Transmembrane protein 130</fullName>
    </submittedName>
</protein>
<organism evidence="2 3">
    <name type="scientific">Pteropus alecto</name>
    <name type="common">Black flying fox</name>
    <dbReference type="NCBI Taxonomy" id="9402"/>
    <lineage>
        <taxon>Eukaryota</taxon>
        <taxon>Metazoa</taxon>
        <taxon>Chordata</taxon>
        <taxon>Craniata</taxon>
        <taxon>Vertebrata</taxon>
        <taxon>Euteleostomi</taxon>
        <taxon>Mammalia</taxon>
        <taxon>Eutheria</taxon>
        <taxon>Laurasiatheria</taxon>
        <taxon>Chiroptera</taxon>
        <taxon>Yinpterochiroptera</taxon>
        <taxon>Pteropodoidea</taxon>
        <taxon>Pteropodidae</taxon>
        <taxon>Pteropodinae</taxon>
        <taxon>Pteropus</taxon>
    </lineage>
</organism>